<keyword evidence="1" id="KW-0808">Transferase</keyword>
<keyword evidence="1" id="KW-0489">Methyltransferase</keyword>
<accession>A0ABW5IQD6</accession>
<dbReference type="Proteomes" id="UP001597544">
    <property type="component" value="Unassembled WGS sequence"/>
</dbReference>
<name>A0ABW5IQD6_9BACT</name>
<dbReference type="EC" id="2.1.1.-" evidence="1"/>
<organism evidence="1 2">
    <name type="scientific">Pontibacter locisalis</name>
    <dbReference type="NCBI Taxonomy" id="1719035"/>
    <lineage>
        <taxon>Bacteria</taxon>
        <taxon>Pseudomonadati</taxon>
        <taxon>Bacteroidota</taxon>
        <taxon>Cytophagia</taxon>
        <taxon>Cytophagales</taxon>
        <taxon>Hymenobacteraceae</taxon>
        <taxon>Pontibacter</taxon>
    </lineage>
</organism>
<reference evidence="2" key="1">
    <citation type="journal article" date="2019" name="Int. J. Syst. Evol. Microbiol.">
        <title>The Global Catalogue of Microorganisms (GCM) 10K type strain sequencing project: providing services to taxonomists for standard genome sequencing and annotation.</title>
        <authorList>
            <consortium name="The Broad Institute Genomics Platform"/>
            <consortium name="The Broad Institute Genome Sequencing Center for Infectious Disease"/>
            <person name="Wu L."/>
            <person name="Ma J."/>
        </authorList>
    </citation>
    <scope>NUCLEOTIDE SEQUENCE [LARGE SCALE GENOMIC DNA]</scope>
    <source>
        <strain evidence="2">KCTC 42498</strain>
    </source>
</reference>
<dbReference type="EMBL" id="JBHULU010000021">
    <property type="protein sequence ID" value="MFD2515595.1"/>
    <property type="molecule type" value="Genomic_DNA"/>
</dbReference>
<evidence type="ECO:0000313" key="1">
    <source>
        <dbReference type="EMBL" id="MFD2515595.1"/>
    </source>
</evidence>
<sequence>MNLMILKKIEKHSLILQRRIGQEKELKNMSSYKNPLLKVVVDSFLKVKESRFSRADEKAFKACEAYRNKLLQDDTLITYEIFGLDKTALVKDICKHAASSEKWCQFLYFIAKETDEPAILEIGTNLGVSGSYTLEAIKDKTGSKFITMEGLPQLCEISSKQFSSIVSPDKFEVLQGLYDFTFPILLKKDIKFNLLFIDGNHQKDPTLEYFEELKKKVASSAIFIFDDINWSEGMKEAWDIIKKDNNVNYSIDLYEQGIVIIDKEDPVKNINFQLHLAY</sequence>
<evidence type="ECO:0000313" key="2">
    <source>
        <dbReference type="Proteomes" id="UP001597544"/>
    </source>
</evidence>
<dbReference type="InterPro" id="IPR029063">
    <property type="entry name" value="SAM-dependent_MTases_sf"/>
</dbReference>
<proteinExistence type="predicted"/>
<keyword evidence="2" id="KW-1185">Reference proteome</keyword>
<dbReference type="RefSeq" id="WP_377510641.1">
    <property type="nucleotide sequence ID" value="NZ_JBHULU010000021.1"/>
</dbReference>
<comment type="caution">
    <text evidence="1">The sequence shown here is derived from an EMBL/GenBank/DDBJ whole genome shotgun (WGS) entry which is preliminary data.</text>
</comment>
<dbReference type="Pfam" id="PF13578">
    <property type="entry name" value="Methyltransf_24"/>
    <property type="match status" value="1"/>
</dbReference>
<dbReference type="GO" id="GO:0032259">
    <property type="term" value="P:methylation"/>
    <property type="evidence" value="ECO:0007669"/>
    <property type="project" value="UniProtKB-KW"/>
</dbReference>
<protein>
    <submittedName>
        <fullName evidence="1">O-methyltransferase</fullName>
        <ecNumber evidence="1">2.1.1.-</ecNumber>
    </submittedName>
</protein>
<dbReference type="Gene3D" id="3.40.50.150">
    <property type="entry name" value="Vaccinia Virus protein VP39"/>
    <property type="match status" value="1"/>
</dbReference>
<gene>
    <name evidence="1" type="ORF">ACFSRY_17105</name>
</gene>
<dbReference type="SUPFAM" id="SSF53335">
    <property type="entry name" value="S-adenosyl-L-methionine-dependent methyltransferases"/>
    <property type="match status" value="1"/>
</dbReference>
<dbReference type="GO" id="GO:0008168">
    <property type="term" value="F:methyltransferase activity"/>
    <property type="evidence" value="ECO:0007669"/>
    <property type="project" value="UniProtKB-KW"/>
</dbReference>